<evidence type="ECO:0000256" key="2">
    <source>
        <dbReference type="ARBA" id="ARBA00004863"/>
    </source>
</evidence>
<evidence type="ECO:0000256" key="8">
    <source>
        <dbReference type="ARBA" id="ARBA00023136"/>
    </source>
</evidence>
<evidence type="ECO:0000313" key="12">
    <source>
        <dbReference type="Proteomes" id="UP000030103"/>
    </source>
</evidence>
<keyword evidence="6 10" id="KW-0812">Transmembrane</keyword>
<feature type="transmembrane region" description="Helical" evidence="10">
    <location>
        <begin position="265"/>
        <end position="285"/>
    </location>
</feature>
<dbReference type="GO" id="GO:0042371">
    <property type="term" value="P:vitamin K biosynthetic process"/>
    <property type="evidence" value="ECO:0007669"/>
    <property type="project" value="TreeGrafter"/>
</dbReference>
<keyword evidence="4" id="KW-1003">Cell membrane</keyword>
<dbReference type="CDD" id="cd13962">
    <property type="entry name" value="PT_UbiA_UBIAD1"/>
    <property type="match status" value="1"/>
</dbReference>
<dbReference type="PANTHER" id="PTHR13929:SF0">
    <property type="entry name" value="UBIA PRENYLTRANSFERASE DOMAIN-CONTAINING PROTEIN 1"/>
    <property type="match status" value="1"/>
</dbReference>
<dbReference type="InterPro" id="IPR044878">
    <property type="entry name" value="UbiA_sf"/>
</dbReference>
<keyword evidence="3" id="KW-0474">Menaquinone biosynthesis</keyword>
<dbReference type="eggNOG" id="COG1575">
    <property type="taxonomic scope" value="Bacteria"/>
</dbReference>
<evidence type="ECO:0000313" key="11">
    <source>
        <dbReference type="EMBL" id="KGN75153.1"/>
    </source>
</evidence>
<evidence type="ECO:0000256" key="1">
    <source>
        <dbReference type="ARBA" id="ARBA00004141"/>
    </source>
</evidence>
<protein>
    <recommendedName>
        <fullName evidence="9">1,4-dihydroxy-2-naphthoate octaprenyltransferase</fullName>
        <ecNumber evidence="9">2.5.1.74</ecNumber>
    </recommendedName>
</protein>
<reference evidence="11 12" key="1">
    <citation type="submission" date="2014-09" db="EMBL/GenBank/DDBJ databases">
        <title>Draft Genome Sequence of Porphyromonas macacae COT-192_OH2859.</title>
        <authorList>
            <person name="Wallis C."/>
            <person name="Deusch O."/>
            <person name="O'Flynn C."/>
            <person name="Davis I."/>
            <person name="Horsfall A."/>
            <person name="Kirkwood N."/>
            <person name="Harris S."/>
            <person name="Eisen J.A."/>
            <person name="Coil D.A."/>
            <person name="Darling A.E."/>
            <person name="Jospin G."/>
            <person name="Alexiev A."/>
        </authorList>
    </citation>
    <scope>NUCLEOTIDE SEQUENCE [LARGE SCALE GENOMIC DNA]</scope>
    <source>
        <strain evidence="12">COT-192 OH2859</strain>
    </source>
</reference>
<evidence type="ECO:0000256" key="7">
    <source>
        <dbReference type="ARBA" id="ARBA00022989"/>
    </source>
</evidence>
<dbReference type="Proteomes" id="UP000030103">
    <property type="component" value="Unassembled WGS sequence"/>
</dbReference>
<accession>A0A0A2E8C0</accession>
<keyword evidence="7 10" id="KW-1133">Transmembrane helix</keyword>
<feature type="transmembrane region" description="Helical" evidence="10">
    <location>
        <begin position="112"/>
        <end position="129"/>
    </location>
</feature>
<dbReference type="GO" id="GO:0046428">
    <property type="term" value="F:1,4-dihydroxy-2-naphthoate polyprenyltransferase activity"/>
    <property type="evidence" value="ECO:0007669"/>
    <property type="project" value="UniProtKB-UniRule"/>
</dbReference>
<evidence type="ECO:0000256" key="5">
    <source>
        <dbReference type="ARBA" id="ARBA00022679"/>
    </source>
</evidence>
<dbReference type="EMBL" id="JRFA01000008">
    <property type="protein sequence ID" value="KGN75153.1"/>
    <property type="molecule type" value="Genomic_DNA"/>
</dbReference>
<dbReference type="Pfam" id="PF01040">
    <property type="entry name" value="UbiA"/>
    <property type="match status" value="1"/>
</dbReference>
<keyword evidence="12" id="KW-1185">Reference proteome</keyword>
<dbReference type="InterPro" id="IPR026046">
    <property type="entry name" value="UBIAD1"/>
</dbReference>
<proteinExistence type="predicted"/>
<keyword evidence="8 10" id="KW-0472">Membrane</keyword>
<dbReference type="UniPathway" id="UPA00079"/>
<dbReference type="GO" id="GO:0016020">
    <property type="term" value="C:membrane"/>
    <property type="evidence" value="ECO:0007669"/>
    <property type="project" value="UniProtKB-SubCell"/>
</dbReference>
<evidence type="ECO:0000256" key="6">
    <source>
        <dbReference type="ARBA" id="ARBA00022692"/>
    </source>
</evidence>
<dbReference type="Gene3D" id="1.10.357.140">
    <property type="entry name" value="UbiA prenyltransferase"/>
    <property type="match status" value="1"/>
</dbReference>
<dbReference type="AlphaFoldDB" id="A0A0A2E8C0"/>
<gene>
    <name evidence="11" type="ORF">HQ47_02055</name>
</gene>
<dbReference type="STRING" id="28115.HQ47_02055"/>
<feature type="transmembrane region" description="Helical" evidence="10">
    <location>
        <begin position="141"/>
        <end position="159"/>
    </location>
</feature>
<evidence type="ECO:0000256" key="4">
    <source>
        <dbReference type="ARBA" id="ARBA00022475"/>
    </source>
</evidence>
<name>A0A0A2E8C0_9PORP</name>
<evidence type="ECO:0000256" key="10">
    <source>
        <dbReference type="SAM" id="Phobius"/>
    </source>
</evidence>
<organism evidence="11 12">
    <name type="scientific">Porphyromonas macacae</name>
    <dbReference type="NCBI Taxonomy" id="28115"/>
    <lineage>
        <taxon>Bacteria</taxon>
        <taxon>Pseudomonadati</taxon>
        <taxon>Bacteroidota</taxon>
        <taxon>Bacteroidia</taxon>
        <taxon>Bacteroidales</taxon>
        <taxon>Porphyromonadaceae</taxon>
        <taxon>Porphyromonas</taxon>
    </lineage>
</organism>
<comment type="caution">
    <text evidence="11">The sequence shown here is derived from an EMBL/GenBank/DDBJ whole genome shotgun (WGS) entry which is preliminary data.</text>
</comment>
<evidence type="ECO:0000256" key="9">
    <source>
        <dbReference type="NCBIfam" id="TIGR00751"/>
    </source>
</evidence>
<comment type="subcellular location">
    <subcellularLocation>
        <location evidence="1">Membrane</location>
        <topology evidence="1">Multi-pass membrane protein</topology>
    </subcellularLocation>
</comment>
<comment type="pathway">
    <text evidence="2">Quinol/quinone metabolism; menaquinone biosynthesis.</text>
</comment>
<dbReference type="PANTHER" id="PTHR13929">
    <property type="entry name" value="1,4-DIHYDROXY-2-NAPHTHOATE OCTAPRENYLTRANSFERASE"/>
    <property type="match status" value="1"/>
</dbReference>
<dbReference type="InterPro" id="IPR000537">
    <property type="entry name" value="UbiA_prenyltransferase"/>
</dbReference>
<dbReference type="GO" id="GO:0009234">
    <property type="term" value="P:menaquinone biosynthetic process"/>
    <property type="evidence" value="ECO:0007669"/>
    <property type="project" value="UniProtKB-UniRule"/>
</dbReference>
<dbReference type="NCBIfam" id="TIGR00751">
    <property type="entry name" value="menA"/>
    <property type="match status" value="1"/>
</dbReference>
<feature type="transmembrane region" description="Helical" evidence="10">
    <location>
        <begin position="88"/>
        <end position="106"/>
    </location>
</feature>
<dbReference type="PIRSF" id="PIRSF005355">
    <property type="entry name" value="UBIAD1"/>
    <property type="match status" value="1"/>
</dbReference>
<dbReference type="EC" id="2.5.1.74" evidence="9"/>
<keyword evidence="5" id="KW-0808">Transferase</keyword>
<sequence length="291" mass="32734">MQWRLMRVHTLPASVAPVLLTLVYAFLFYPRFSILNAVLCAAVALSAQICSNYANDLIDYKKGCDTSERKGFERPLSNGSVSVAEVKYGLYFWLTAMLLSGLWLVFNTHWTLLFVGLAVALGVFAYSGGPFPLSSNGLGDVAVLIFYGLVPMLFTFYAVTGVLPDGTLWKMAFAMGFASVNILVVNNYRDYEEDMKTGKRTVIVKFGKDFAPKLYMMCGMLSVILFYPLFNMPSLLLVMLYVTLFFLPVYKNLVHYEGRALNRVLAMTGRNVLILSLVGIAMLLIKYRHWY</sequence>
<evidence type="ECO:0000256" key="3">
    <source>
        <dbReference type="ARBA" id="ARBA00022428"/>
    </source>
</evidence>